<evidence type="ECO:0000313" key="3">
    <source>
        <dbReference type="Proteomes" id="UP000681425"/>
    </source>
</evidence>
<proteinExistence type="predicted"/>
<reference evidence="2" key="1">
    <citation type="submission" date="2021-04" db="EMBL/GenBank/DDBJ databases">
        <title>Isolation of p-tert-butylphenol degrading bacteria Sphingobium phenoxybenzoativorans Tas13 from active sludge.</title>
        <authorList>
            <person name="Li Y."/>
        </authorList>
    </citation>
    <scope>NUCLEOTIDE SEQUENCE</scope>
    <source>
        <strain evidence="2">Tas13</strain>
    </source>
</reference>
<feature type="transmembrane region" description="Helical" evidence="1">
    <location>
        <begin position="92"/>
        <end position="117"/>
    </location>
</feature>
<dbReference type="Pfam" id="PF06170">
    <property type="entry name" value="DUF983"/>
    <property type="match status" value="1"/>
</dbReference>
<dbReference type="InterPro" id="IPR009325">
    <property type="entry name" value="DUF983"/>
</dbReference>
<name>A0A975K4B2_9SPHN</name>
<gene>
    <name evidence="2" type="ORF">KFK14_16285</name>
</gene>
<dbReference type="AlphaFoldDB" id="A0A975K4B2"/>
<dbReference type="Proteomes" id="UP000681425">
    <property type="component" value="Chromosome"/>
</dbReference>
<evidence type="ECO:0000256" key="1">
    <source>
        <dbReference type="SAM" id="Phobius"/>
    </source>
</evidence>
<evidence type="ECO:0000313" key="2">
    <source>
        <dbReference type="EMBL" id="QUT04591.1"/>
    </source>
</evidence>
<accession>A0A975K4B2</accession>
<keyword evidence="3" id="KW-1185">Reference proteome</keyword>
<keyword evidence="1" id="KW-0812">Transmembrane</keyword>
<sequence>MPEKEDVSAIDRPLWPAVRQGLLNQCPACGAAPLFQRFLRTGSRCAGCGQSWEHHQADDFPAYIVILLLGHILVPLMIEVNFAFAIPMPVQAVLWPGIALVLAIAMIQPVKGAVIAFQWSRRMNGFAIPKD</sequence>
<dbReference type="KEGG" id="spph:KFK14_16285"/>
<feature type="transmembrane region" description="Helical" evidence="1">
    <location>
        <begin position="60"/>
        <end position="86"/>
    </location>
</feature>
<keyword evidence="1" id="KW-0472">Membrane</keyword>
<keyword evidence="1" id="KW-1133">Transmembrane helix</keyword>
<organism evidence="2 3">
    <name type="scientific">Sphingobium phenoxybenzoativorans</name>
    <dbReference type="NCBI Taxonomy" id="1592790"/>
    <lineage>
        <taxon>Bacteria</taxon>
        <taxon>Pseudomonadati</taxon>
        <taxon>Pseudomonadota</taxon>
        <taxon>Alphaproteobacteria</taxon>
        <taxon>Sphingomonadales</taxon>
        <taxon>Sphingomonadaceae</taxon>
        <taxon>Sphingobium</taxon>
    </lineage>
</organism>
<protein>
    <submittedName>
        <fullName evidence="2">DUF983 domain-containing protein</fullName>
    </submittedName>
</protein>
<dbReference type="EMBL" id="CP073910">
    <property type="protein sequence ID" value="QUT04591.1"/>
    <property type="molecule type" value="Genomic_DNA"/>
</dbReference>
<dbReference type="RefSeq" id="WP_212608382.1">
    <property type="nucleotide sequence ID" value="NZ_CP073910.1"/>
</dbReference>